<keyword evidence="4" id="KW-0547">Nucleotide-binding</keyword>
<dbReference type="NCBIfam" id="TIGR00634">
    <property type="entry name" value="recN"/>
    <property type="match status" value="1"/>
</dbReference>
<dbReference type="Proteomes" id="UP000824124">
    <property type="component" value="Unassembled WGS sequence"/>
</dbReference>
<evidence type="ECO:0000259" key="11">
    <source>
        <dbReference type="Pfam" id="PF02463"/>
    </source>
</evidence>
<dbReference type="InterPro" id="IPR004604">
    <property type="entry name" value="DNA_recomb/repair_RecN"/>
</dbReference>
<evidence type="ECO:0000313" key="13">
    <source>
        <dbReference type="Proteomes" id="UP000824124"/>
    </source>
</evidence>
<dbReference type="InterPro" id="IPR003395">
    <property type="entry name" value="RecF/RecN/SMC_N"/>
</dbReference>
<dbReference type="PANTHER" id="PTHR11059">
    <property type="entry name" value="DNA REPAIR PROTEIN RECN"/>
    <property type="match status" value="1"/>
</dbReference>
<evidence type="ECO:0000256" key="2">
    <source>
        <dbReference type="ARBA" id="ARBA00009441"/>
    </source>
</evidence>
<evidence type="ECO:0000256" key="10">
    <source>
        <dbReference type="SAM" id="Coils"/>
    </source>
</evidence>
<evidence type="ECO:0000256" key="7">
    <source>
        <dbReference type="ARBA" id="ARBA00023204"/>
    </source>
</evidence>
<organism evidence="12 13">
    <name type="scientific">Candidatus Avidehalobacter gallistercoris</name>
    <dbReference type="NCBI Taxonomy" id="2840694"/>
    <lineage>
        <taxon>Bacteria</taxon>
        <taxon>Bacillati</taxon>
        <taxon>Bacillota</taxon>
        <taxon>Clostridia</taxon>
        <taxon>Eubacteriales</taxon>
        <taxon>Peptococcaceae</taxon>
        <taxon>Peptococcaceae incertae sedis</taxon>
        <taxon>Candidatus Avidehalobacter</taxon>
    </lineage>
</organism>
<dbReference type="GO" id="GO:0043590">
    <property type="term" value="C:bacterial nucleoid"/>
    <property type="evidence" value="ECO:0007669"/>
    <property type="project" value="TreeGrafter"/>
</dbReference>
<dbReference type="GO" id="GO:0009432">
    <property type="term" value="P:SOS response"/>
    <property type="evidence" value="ECO:0007669"/>
    <property type="project" value="TreeGrafter"/>
</dbReference>
<proteinExistence type="inferred from homology"/>
<dbReference type="InterPro" id="IPR027417">
    <property type="entry name" value="P-loop_NTPase"/>
</dbReference>
<reference evidence="12" key="2">
    <citation type="journal article" date="2021" name="PeerJ">
        <title>Extensive microbial diversity within the chicken gut microbiome revealed by metagenomics and culture.</title>
        <authorList>
            <person name="Gilroy R."/>
            <person name="Ravi A."/>
            <person name="Getino M."/>
            <person name="Pursley I."/>
            <person name="Horton D.L."/>
            <person name="Alikhan N.F."/>
            <person name="Baker D."/>
            <person name="Gharbi K."/>
            <person name="Hall N."/>
            <person name="Watson M."/>
            <person name="Adriaenssens E.M."/>
            <person name="Foster-Nyarko E."/>
            <person name="Jarju S."/>
            <person name="Secka A."/>
            <person name="Antonio M."/>
            <person name="Oren A."/>
            <person name="Chaudhuri R.R."/>
            <person name="La Ragione R."/>
            <person name="Hildebrand F."/>
            <person name="Pallen M.J."/>
        </authorList>
    </citation>
    <scope>NUCLEOTIDE SEQUENCE</scope>
    <source>
        <strain evidence="12">2830</strain>
    </source>
</reference>
<sequence length="566" mass="61583">MFAELYIENLALIEKAGLIWQPGLNVLSGETGAGKSMLLDAVSLLLGGRAERDLIRRGAETCRVEGRFLPPFSAALMQKLAELGLAAALDDGELVLSREFSLNGRSVNRLNLRPVPLSALREIARLLLNIHGQREHMLLLEPANQLHLLDSFGGAAHEAAREAVAVAYRAWREALSGLKQAIQEQTDDEDRRRFLEFQIKELEAAKLVPGESEALAAEAQALSSVQRRSDHANAAYQAVYGERDAALTQLDLAAREMARLAEVDPNVQPLADRLQGLYYELEDASVELRAYKETIVDDPARLEAISARQFEIRAMCKRYNADEAGLLQLLADNQAELTRRENREEYLAELAAREAELQAAYEQAAAKLHSLREVTGLKLAERITAELQYLQMSGAEFAVSLLPKAPTADGVDDVCFMICPNAGEEHKPVAKIASGGEMSRIMLAIKVILAGLDDVPTLIFDEIDTGLGGRALQAVAEKLVQVAGTAQAICVTHAPVLAAYADNNLLVAKRETAGRTVTEVTALSAEEKVAEISRMLAGGQVTETTRRQAAELIAAGKKLKNSKKIT</sequence>
<dbReference type="SUPFAM" id="SSF52540">
    <property type="entry name" value="P-loop containing nucleoside triphosphate hydrolases"/>
    <property type="match status" value="1"/>
</dbReference>
<dbReference type="PIRSF" id="PIRSF003128">
    <property type="entry name" value="RecN"/>
    <property type="match status" value="1"/>
</dbReference>
<keyword evidence="7 9" id="KW-0234">DNA repair</keyword>
<protein>
    <recommendedName>
        <fullName evidence="3 9">DNA repair protein RecN</fullName>
    </recommendedName>
    <alternativeName>
        <fullName evidence="8 9">Recombination protein N</fullName>
    </alternativeName>
</protein>
<dbReference type="CDD" id="cd03241">
    <property type="entry name" value="ABC_RecN"/>
    <property type="match status" value="2"/>
</dbReference>
<dbReference type="EMBL" id="DVMH01000020">
    <property type="protein sequence ID" value="HIU10306.1"/>
    <property type="molecule type" value="Genomic_DNA"/>
</dbReference>
<keyword evidence="6" id="KW-0067">ATP-binding</keyword>
<evidence type="ECO:0000313" key="12">
    <source>
        <dbReference type="EMBL" id="HIU10306.1"/>
    </source>
</evidence>
<keyword evidence="5 9" id="KW-0227">DNA damage</keyword>
<dbReference type="PANTHER" id="PTHR11059:SF0">
    <property type="entry name" value="DNA REPAIR PROTEIN RECN"/>
    <property type="match status" value="1"/>
</dbReference>
<accession>A0A9D1KZD7</accession>
<comment type="function">
    <text evidence="1 9">May be involved in recombinational repair of damaged DNA.</text>
</comment>
<dbReference type="Gene3D" id="3.40.50.300">
    <property type="entry name" value="P-loop containing nucleotide triphosphate hydrolases"/>
    <property type="match status" value="2"/>
</dbReference>
<dbReference type="GO" id="GO:0005524">
    <property type="term" value="F:ATP binding"/>
    <property type="evidence" value="ECO:0007669"/>
    <property type="project" value="UniProtKB-KW"/>
</dbReference>
<feature type="coiled-coil region" evidence="10">
    <location>
        <begin position="343"/>
        <end position="374"/>
    </location>
</feature>
<evidence type="ECO:0000256" key="4">
    <source>
        <dbReference type="ARBA" id="ARBA00022741"/>
    </source>
</evidence>
<evidence type="ECO:0000256" key="1">
    <source>
        <dbReference type="ARBA" id="ARBA00003618"/>
    </source>
</evidence>
<evidence type="ECO:0000256" key="8">
    <source>
        <dbReference type="ARBA" id="ARBA00033408"/>
    </source>
</evidence>
<evidence type="ECO:0000256" key="5">
    <source>
        <dbReference type="ARBA" id="ARBA00022763"/>
    </source>
</evidence>
<evidence type="ECO:0000256" key="3">
    <source>
        <dbReference type="ARBA" id="ARBA00021315"/>
    </source>
</evidence>
<dbReference type="GO" id="GO:0006310">
    <property type="term" value="P:DNA recombination"/>
    <property type="evidence" value="ECO:0007669"/>
    <property type="project" value="InterPro"/>
</dbReference>
<dbReference type="Pfam" id="PF02463">
    <property type="entry name" value="SMC_N"/>
    <property type="match status" value="1"/>
</dbReference>
<dbReference type="GO" id="GO:0006281">
    <property type="term" value="P:DNA repair"/>
    <property type="evidence" value="ECO:0007669"/>
    <property type="project" value="UniProtKB-KW"/>
</dbReference>
<dbReference type="AlphaFoldDB" id="A0A9D1KZD7"/>
<name>A0A9D1KZD7_9FIRM</name>
<comment type="caution">
    <text evidence="12">The sequence shown here is derived from an EMBL/GenBank/DDBJ whole genome shotgun (WGS) entry which is preliminary data.</text>
</comment>
<feature type="domain" description="RecF/RecN/SMC N-terminal" evidence="11">
    <location>
        <begin position="14"/>
        <end position="511"/>
    </location>
</feature>
<gene>
    <name evidence="12" type="primary">recN</name>
    <name evidence="12" type="ORF">IAB00_03535</name>
</gene>
<evidence type="ECO:0000256" key="9">
    <source>
        <dbReference type="PIRNR" id="PIRNR003128"/>
    </source>
</evidence>
<keyword evidence="10" id="KW-0175">Coiled coil</keyword>
<comment type="similarity">
    <text evidence="2 9">Belongs to the RecN family.</text>
</comment>
<reference evidence="12" key="1">
    <citation type="submission" date="2020-10" db="EMBL/GenBank/DDBJ databases">
        <authorList>
            <person name="Gilroy R."/>
        </authorList>
    </citation>
    <scope>NUCLEOTIDE SEQUENCE</scope>
    <source>
        <strain evidence="12">2830</strain>
    </source>
</reference>
<evidence type="ECO:0000256" key="6">
    <source>
        <dbReference type="ARBA" id="ARBA00022840"/>
    </source>
</evidence>